<protein>
    <submittedName>
        <fullName evidence="2">Uncharacterized protein</fullName>
    </submittedName>
</protein>
<dbReference type="AlphaFoldDB" id="A0A4V6XW12"/>
<organism evidence="2">
    <name type="scientific">Populus alba</name>
    <name type="common">White poplar</name>
    <dbReference type="NCBI Taxonomy" id="43335"/>
    <lineage>
        <taxon>Eukaryota</taxon>
        <taxon>Viridiplantae</taxon>
        <taxon>Streptophyta</taxon>
        <taxon>Embryophyta</taxon>
        <taxon>Tracheophyta</taxon>
        <taxon>Spermatophyta</taxon>
        <taxon>Magnoliopsida</taxon>
        <taxon>eudicotyledons</taxon>
        <taxon>Gunneridae</taxon>
        <taxon>Pentapetalae</taxon>
        <taxon>rosids</taxon>
        <taxon>fabids</taxon>
        <taxon>Malpighiales</taxon>
        <taxon>Salicaceae</taxon>
        <taxon>Saliceae</taxon>
        <taxon>Populus</taxon>
    </lineage>
</organism>
<feature type="region of interest" description="Disordered" evidence="1">
    <location>
        <begin position="1"/>
        <end position="21"/>
    </location>
</feature>
<sequence>MSGDNFTSKPRAALGDVTNLPEKRGFSSISDDLGLKSRGGYSGNGDSVFAKQVCLGVENLVRKKCETKTGDASGNDKGCDSLTTSSKTRASKENVAVVSVVADRPSDIKETSNLIDGSVDLVKSSGTGTQSVGEVSCASSGSMYTSSGLCVKDSDDEGKVTSNVMLINPVVQGLVGGASTSDDIVSGVGRLASDKCGSVEWSRLPNSQGLKSFELEKCTTLKGDVCANLNAGADMLKACSCSFCLKAAYIWSDLYYQDIKGRQSALKKSQKEAGILVNKYSRGKQTDIHSQVNSNKSLNLESDLTDHWRSLFRHMEDMFANESSQLQTGYVTLKDLRDNCKIDLERITGMPSDRL</sequence>
<dbReference type="PANTHER" id="PTHR33924:SF1">
    <property type="entry name" value="DNA-DIRECTED RNA POLYMERASE SUBUNIT BETA"/>
    <property type="match status" value="1"/>
</dbReference>
<comment type="caution">
    <text evidence="2">The sequence shown here is derived from an EMBL/GenBank/DDBJ whole genome shotgun (WGS) entry which is preliminary data.</text>
</comment>
<gene>
    <name evidence="2" type="ORF">D5086_0000297680</name>
</gene>
<proteinExistence type="predicted"/>
<accession>A0A4V6XW12</accession>
<dbReference type="STRING" id="43335.A0A4V6XW12"/>
<reference evidence="2" key="1">
    <citation type="submission" date="2018-10" db="EMBL/GenBank/DDBJ databases">
        <title>Population genomic analysis revealed the cold adaptation of white poplar.</title>
        <authorList>
            <person name="Liu Y.-J."/>
        </authorList>
    </citation>
    <scope>NUCLEOTIDE SEQUENCE [LARGE SCALE GENOMIC DNA]</scope>
    <source>
        <strain evidence="2">PAL-ZL1</strain>
    </source>
</reference>
<dbReference type="PANTHER" id="PTHR33924">
    <property type="entry name" value="CATION-TRANSPORTING ATPASE"/>
    <property type="match status" value="1"/>
</dbReference>
<evidence type="ECO:0000313" key="2">
    <source>
        <dbReference type="EMBL" id="TKR74165.1"/>
    </source>
</evidence>
<evidence type="ECO:0000256" key="1">
    <source>
        <dbReference type="SAM" id="MobiDB-lite"/>
    </source>
</evidence>
<name>A0A4V6XW12_POPAL</name>
<dbReference type="EMBL" id="RCHU01001174">
    <property type="protein sequence ID" value="TKR74165.1"/>
    <property type="molecule type" value="Genomic_DNA"/>
</dbReference>